<organism evidence="1 2">
    <name type="scientific">Aquilutibacter rugosus</name>
    <dbReference type="NCBI Taxonomy" id="3115820"/>
    <lineage>
        <taxon>Bacteria</taxon>
        <taxon>Pseudomonadati</taxon>
        <taxon>Pseudomonadota</taxon>
        <taxon>Gammaproteobacteria</taxon>
        <taxon>Lysobacterales</taxon>
        <taxon>Lysobacteraceae</taxon>
        <taxon>Aquilutibacter</taxon>
    </lineage>
</organism>
<evidence type="ECO:0000313" key="1">
    <source>
        <dbReference type="EMBL" id="MEF2154768.1"/>
    </source>
</evidence>
<dbReference type="EMBL" id="JAZHBO010000001">
    <property type="protein sequence ID" value="MEF2154768.1"/>
    <property type="molecule type" value="Genomic_DNA"/>
</dbReference>
<name>A0ABU7UX16_9GAMM</name>
<gene>
    <name evidence="1" type="ORF">V3390_00720</name>
</gene>
<dbReference type="SUPFAM" id="SSF53448">
    <property type="entry name" value="Nucleotide-diphospho-sugar transferases"/>
    <property type="match status" value="1"/>
</dbReference>
<reference evidence="1 2" key="1">
    <citation type="submission" date="2024-01" db="EMBL/GenBank/DDBJ databases">
        <title>Novel species of the genus Luteimonas isolated from rivers.</title>
        <authorList>
            <person name="Lu H."/>
        </authorList>
    </citation>
    <scope>NUCLEOTIDE SEQUENCE [LARGE SCALE GENOMIC DNA]</scope>
    <source>
        <strain evidence="1 2">FXH3W</strain>
    </source>
</reference>
<proteinExistence type="predicted"/>
<dbReference type="InterPro" id="IPR029044">
    <property type="entry name" value="Nucleotide-diphossugar_trans"/>
</dbReference>
<evidence type="ECO:0008006" key="3">
    <source>
        <dbReference type="Google" id="ProtNLM"/>
    </source>
</evidence>
<accession>A0ABU7UX16</accession>
<evidence type="ECO:0000313" key="2">
    <source>
        <dbReference type="Proteomes" id="UP001356170"/>
    </source>
</evidence>
<protein>
    <recommendedName>
        <fullName evidence="3">Sugar transferase</fullName>
    </recommendedName>
</protein>
<dbReference type="RefSeq" id="WP_331702929.1">
    <property type="nucleotide sequence ID" value="NZ_JAZHBO010000001.1"/>
</dbReference>
<comment type="caution">
    <text evidence="1">The sequence shown here is derived from an EMBL/GenBank/DDBJ whole genome shotgun (WGS) entry which is preliminary data.</text>
</comment>
<sequence>MMHSKHLTRGADDPDFAPVVLFAFNRPAHTKQTLDALAENSLAARTRLIVYCDGPRDQRDSSAIAAVCEIVREARGFLSVELRVSPQNKGLAGSIIEGVSNVCEEYGRVIVMEDDLVTSREFLSFMNKALDRYETEPGVWHISGWNYPIPDDGLGDAFFLRVMNCWGWATWQDRWHHYRKDTDALINTFTPSDIKRFSLNGAGDFWKQVQLNESGQINTWAIYWYATIFKNNGLCLNPAVSYVLNIGHDGSGTHGSKSKGTYDSRLCEKPEVILPNSIIESTMAIQRIATFLNGLKPTFIQRLRGKIVRTLKGMIVL</sequence>
<dbReference type="Proteomes" id="UP001356170">
    <property type="component" value="Unassembled WGS sequence"/>
</dbReference>
<keyword evidence="2" id="KW-1185">Reference proteome</keyword>
<dbReference type="Gene3D" id="3.90.550.10">
    <property type="entry name" value="Spore Coat Polysaccharide Biosynthesis Protein SpsA, Chain A"/>
    <property type="match status" value="1"/>
</dbReference>